<protein>
    <submittedName>
        <fullName evidence="2">Type II toxin-antitoxin system RelE/ParE family toxin</fullName>
    </submittedName>
</protein>
<keyword evidence="3" id="KW-1185">Reference proteome</keyword>
<comment type="caution">
    <text evidence="2">The sequence shown here is derived from an EMBL/GenBank/DDBJ whole genome shotgun (WGS) entry which is preliminary data.</text>
</comment>
<name>A0ABW7GT85_9BURK</name>
<evidence type="ECO:0000256" key="1">
    <source>
        <dbReference type="ARBA" id="ARBA00022649"/>
    </source>
</evidence>
<accession>A0ABW7GT85</accession>
<keyword evidence="1" id="KW-1277">Toxin-antitoxin system</keyword>
<dbReference type="Proteomes" id="UP001606303">
    <property type="component" value="Unassembled WGS sequence"/>
</dbReference>
<evidence type="ECO:0000313" key="2">
    <source>
        <dbReference type="EMBL" id="MFG6465190.1"/>
    </source>
</evidence>
<evidence type="ECO:0000313" key="3">
    <source>
        <dbReference type="Proteomes" id="UP001606303"/>
    </source>
</evidence>
<dbReference type="InterPro" id="IPR007712">
    <property type="entry name" value="RelE/ParE_toxin"/>
</dbReference>
<dbReference type="RefSeq" id="WP_394380272.1">
    <property type="nucleotide sequence ID" value="NZ_JBIGIB010000001.1"/>
</dbReference>
<dbReference type="Pfam" id="PF05016">
    <property type="entry name" value="ParE_toxin"/>
    <property type="match status" value="1"/>
</dbReference>
<dbReference type="Gene3D" id="3.30.2310.20">
    <property type="entry name" value="RelE-like"/>
    <property type="match status" value="1"/>
</dbReference>
<reference evidence="2 3" key="1">
    <citation type="submission" date="2024-08" db="EMBL/GenBank/DDBJ databases">
        <authorList>
            <person name="Lu H."/>
        </authorList>
    </citation>
    <scope>NUCLEOTIDE SEQUENCE [LARGE SCALE GENOMIC DNA]</scope>
    <source>
        <strain evidence="2 3">BYS87W</strain>
    </source>
</reference>
<dbReference type="InterPro" id="IPR035093">
    <property type="entry name" value="RelE/ParE_toxin_dom_sf"/>
</dbReference>
<dbReference type="EMBL" id="JBIGIB010000001">
    <property type="protein sequence ID" value="MFG6465190.1"/>
    <property type="molecule type" value="Genomic_DNA"/>
</dbReference>
<proteinExistence type="predicted"/>
<sequence length="95" mass="10883">MTAIHFTAAALADLERIRDFLRTHDPDHLVDRIDELLEGLDVLTHAPEIGRRSGAKSRELVIGRAGRGYVVRYQYMQRVDAVFVMLVRHQRESGK</sequence>
<gene>
    <name evidence="2" type="ORF">ACG01O_01070</name>
</gene>
<organism evidence="2 3">
    <name type="scientific">Pelomonas baiyunensis</name>
    <dbReference type="NCBI Taxonomy" id="3299026"/>
    <lineage>
        <taxon>Bacteria</taxon>
        <taxon>Pseudomonadati</taxon>
        <taxon>Pseudomonadota</taxon>
        <taxon>Betaproteobacteria</taxon>
        <taxon>Burkholderiales</taxon>
        <taxon>Sphaerotilaceae</taxon>
        <taxon>Roseateles</taxon>
    </lineage>
</organism>